<dbReference type="Pfam" id="PF13489">
    <property type="entry name" value="Methyltransf_23"/>
    <property type="match status" value="1"/>
</dbReference>
<protein>
    <submittedName>
        <fullName evidence="1">Class I SAM-dependent methyltransferase</fullName>
    </submittedName>
</protein>
<dbReference type="Proteomes" id="UP000295132">
    <property type="component" value="Unassembled WGS sequence"/>
</dbReference>
<dbReference type="EMBL" id="SMYO01000006">
    <property type="protein sequence ID" value="TDK60927.1"/>
    <property type="molecule type" value="Genomic_DNA"/>
</dbReference>
<gene>
    <name evidence="1" type="ORF">E2K98_14515</name>
</gene>
<proteinExistence type="predicted"/>
<dbReference type="AlphaFoldDB" id="A0A4R5VQQ8"/>
<evidence type="ECO:0000313" key="2">
    <source>
        <dbReference type="Proteomes" id="UP000295132"/>
    </source>
</evidence>
<dbReference type="InterPro" id="IPR029063">
    <property type="entry name" value="SAM-dependent_MTases_sf"/>
</dbReference>
<evidence type="ECO:0000313" key="1">
    <source>
        <dbReference type="EMBL" id="TDK60927.1"/>
    </source>
</evidence>
<name>A0A4R5VQQ8_9BACI</name>
<organism evidence="1 2">
    <name type="scientific">Bacillus salipaludis</name>
    <dbReference type="NCBI Taxonomy" id="2547811"/>
    <lineage>
        <taxon>Bacteria</taxon>
        <taxon>Bacillati</taxon>
        <taxon>Bacillota</taxon>
        <taxon>Bacilli</taxon>
        <taxon>Bacillales</taxon>
        <taxon>Bacillaceae</taxon>
        <taxon>Bacillus</taxon>
    </lineage>
</organism>
<reference evidence="1 2" key="1">
    <citation type="submission" date="2019-03" db="EMBL/GenBank/DDBJ databases">
        <title>Bacillus niacini sp. nov. a Nicotinate-Metabolizing Mesophile Isolated from Soil.</title>
        <authorList>
            <person name="Zhang G."/>
        </authorList>
    </citation>
    <scope>NUCLEOTIDE SEQUENCE [LARGE SCALE GENOMIC DNA]</scope>
    <source>
        <strain evidence="1 2">WN066</strain>
    </source>
</reference>
<keyword evidence="1" id="KW-0808">Transferase</keyword>
<dbReference type="GO" id="GO:0008168">
    <property type="term" value="F:methyltransferase activity"/>
    <property type="evidence" value="ECO:0007669"/>
    <property type="project" value="UniProtKB-KW"/>
</dbReference>
<dbReference type="Gene3D" id="3.40.50.150">
    <property type="entry name" value="Vaccinia Virus protein VP39"/>
    <property type="match status" value="1"/>
</dbReference>
<dbReference type="SUPFAM" id="SSF53335">
    <property type="entry name" value="S-adenosyl-L-methionine-dependent methyltransferases"/>
    <property type="match status" value="1"/>
</dbReference>
<dbReference type="GO" id="GO:0032259">
    <property type="term" value="P:methylation"/>
    <property type="evidence" value="ECO:0007669"/>
    <property type="project" value="UniProtKB-KW"/>
</dbReference>
<dbReference type="RefSeq" id="WP_133335251.1">
    <property type="nucleotide sequence ID" value="NZ_SMYO01000006.1"/>
</dbReference>
<dbReference type="CDD" id="cd02440">
    <property type="entry name" value="AdoMet_MTases"/>
    <property type="match status" value="1"/>
</dbReference>
<sequence>MNIEVIEKIVGCMASNNEMSDIQRIQTKHRIQLAKYWKIEEGKKILEVGCGQGDTTAVLAHFVGEKGMVHGIDIGSPSYGSPISLGDSAEFLKKSKLGKQIKIDFDTDLLSPHVDFPENSFDYIVLSHCSWYLKSHDELTAVLKKVKKWGKRLLFAEWDTQITEMEQYPHLLSILIQVQYEAYKMESDSNVRTLFTSKDFREIVKSAGWKILKETTIHSPDLQDGTWEVNKVLTDLNDELHELHHMPIKIRNLIQSEVKMLEETIKSKIIKPLSVYAFIAE</sequence>
<accession>A0A4R5VQQ8</accession>
<comment type="caution">
    <text evidence="1">The sequence shown here is derived from an EMBL/GenBank/DDBJ whole genome shotgun (WGS) entry which is preliminary data.</text>
</comment>
<keyword evidence="1" id="KW-0489">Methyltransferase</keyword>